<protein>
    <submittedName>
        <fullName evidence="8">DMT family transporter</fullName>
    </submittedName>
</protein>
<evidence type="ECO:0000256" key="4">
    <source>
        <dbReference type="ARBA" id="ARBA00022989"/>
    </source>
</evidence>
<feature type="transmembrane region" description="Helical" evidence="6">
    <location>
        <begin position="196"/>
        <end position="215"/>
    </location>
</feature>
<feature type="transmembrane region" description="Helical" evidence="6">
    <location>
        <begin position="55"/>
        <end position="76"/>
    </location>
</feature>
<feature type="transmembrane region" description="Helical" evidence="6">
    <location>
        <begin position="112"/>
        <end position="131"/>
    </location>
</feature>
<dbReference type="InterPro" id="IPR000620">
    <property type="entry name" value="EamA_dom"/>
</dbReference>
<dbReference type="PANTHER" id="PTHR22911">
    <property type="entry name" value="ACYL-MALONYL CONDENSING ENZYME-RELATED"/>
    <property type="match status" value="1"/>
</dbReference>
<keyword evidence="4 6" id="KW-1133">Transmembrane helix</keyword>
<feature type="transmembrane region" description="Helical" evidence="6">
    <location>
        <begin position="137"/>
        <end position="155"/>
    </location>
</feature>
<feature type="transmembrane region" description="Helical" evidence="6">
    <location>
        <begin position="250"/>
        <end position="267"/>
    </location>
</feature>
<evidence type="ECO:0000259" key="7">
    <source>
        <dbReference type="Pfam" id="PF00892"/>
    </source>
</evidence>
<comment type="caution">
    <text evidence="8">The sequence shown here is derived from an EMBL/GenBank/DDBJ whole genome shotgun (WGS) entry which is preliminary data.</text>
</comment>
<accession>A0A8J7LPE4</accession>
<proteinExistence type="inferred from homology"/>
<evidence type="ECO:0000256" key="1">
    <source>
        <dbReference type="ARBA" id="ARBA00004141"/>
    </source>
</evidence>
<name>A0A8J7LPE4_9RHOB</name>
<dbReference type="AlphaFoldDB" id="A0A8J7LPE4"/>
<feature type="domain" description="EamA" evidence="7">
    <location>
        <begin position="136"/>
        <end position="266"/>
    </location>
</feature>
<comment type="similarity">
    <text evidence="2">Belongs to the drug/metabolite transporter (DMT) superfamily. 10 TMS drug/metabolite exporter (DME) (TC 2.A.7.3) family.</text>
</comment>
<reference evidence="8" key="1">
    <citation type="submission" date="2020-10" db="EMBL/GenBank/DDBJ databases">
        <title>Paenihalocynthiibacter styelae gen. nov., sp. nov., isolated from stalked sea squirt Styela clava.</title>
        <authorList>
            <person name="Kim Y.-O."/>
            <person name="Yoon J.-H."/>
        </authorList>
    </citation>
    <scope>NUCLEOTIDE SEQUENCE</scope>
    <source>
        <strain evidence="8">MYP1-1</strain>
    </source>
</reference>
<evidence type="ECO:0000313" key="8">
    <source>
        <dbReference type="EMBL" id="MBI1492707.1"/>
    </source>
</evidence>
<feature type="domain" description="EamA" evidence="7">
    <location>
        <begin position="2"/>
        <end position="127"/>
    </location>
</feature>
<sequence length="285" mass="30891">MIVTGLCFVAVTATVKYMDGSLPAAQFAFLRYFLGLVFVIPMIRPMLNAPMTRQMLTLFSIRGALQTGGVICWFYAMSQITIAEVTAMNYLSPVYITIGAALFLGEKFAARRLIAVLAALVGALIILRPGVRELSSGHFAMIFTAIFFAAGYLIAKRLSGQVSAAVVIGMLSITVTIGLAPFAWMVWQPVSFEQAAWMLLVAAFATGGHYAMTLAFQAAPVSVTQPVTFLQLVWATLLGAVFFAEPVDQWVVLGGSLIIAAISYISWREARLKRQKSNPVKTKSS</sequence>
<dbReference type="Proteomes" id="UP000640583">
    <property type="component" value="Unassembled WGS sequence"/>
</dbReference>
<keyword evidence="5 6" id="KW-0472">Membrane</keyword>
<evidence type="ECO:0000256" key="3">
    <source>
        <dbReference type="ARBA" id="ARBA00022692"/>
    </source>
</evidence>
<feature type="transmembrane region" description="Helical" evidence="6">
    <location>
        <begin position="88"/>
        <end position="105"/>
    </location>
</feature>
<gene>
    <name evidence="8" type="ORF">H1D41_03555</name>
</gene>
<evidence type="ECO:0000256" key="6">
    <source>
        <dbReference type="SAM" id="Phobius"/>
    </source>
</evidence>
<keyword evidence="9" id="KW-1185">Reference proteome</keyword>
<dbReference type="PANTHER" id="PTHR22911:SF6">
    <property type="entry name" value="SOLUTE CARRIER FAMILY 35 MEMBER G1"/>
    <property type="match status" value="1"/>
</dbReference>
<dbReference type="GO" id="GO:0016020">
    <property type="term" value="C:membrane"/>
    <property type="evidence" value="ECO:0007669"/>
    <property type="project" value="UniProtKB-SubCell"/>
</dbReference>
<keyword evidence="3 6" id="KW-0812">Transmembrane</keyword>
<feature type="transmembrane region" description="Helical" evidence="6">
    <location>
        <begin position="227"/>
        <end position="244"/>
    </location>
</feature>
<dbReference type="EMBL" id="JADCKQ010000002">
    <property type="protein sequence ID" value="MBI1492707.1"/>
    <property type="molecule type" value="Genomic_DNA"/>
</dbReference>
<evidence type="ECO:0000256" key="2">
    <source>
        <dbReference type="ARBA" id="ARBA00009853"/>
    </source>
</evidence>
<comment type="subcellular location">
    <subcellularLocation>
        <location evidence="1">Membrane</location>
        <topology evidence="1">Multi-pass membrane protein</topology>
    </subcellularLocation>
</comment>
<dbReference type="SUPFAM" id="SSF103481">
    <property type="entry name" value="Multidrug resistance efflux transporter EmrE"/>
    <property type="match status" value="2"/>
</dbReference>
<evidence type="ECO:0000313" key="9">
    <source>
        <dbReference type="Proteomes" id="UP000640583"/>
    </source>
</evidence>
<dbReference type="InterPro" id="IPR037185">
    <property type="entry name" value="EmrE-like"/>
</dbReference>
<organism evidence="8 9">
    <name type="scientific">Halocynthiibacter styelae</name>
    <dbReference type="NCBI Taxonomy" id="2761955"/>
    <lineage>
        <taxon>Bacteria</taxon>
        <taxon>Pseudomonadati</taxon>
        <taxon>Pseudomonadota</taxon>
        <taxon>Alphaproteobacteria</taxon>
        <taxon>Rhodobacterales</taxon>
        <taxon>Paracoccaceae</taxon>
        <taxon>Halocynthiibacter</taxon>
    </lineage>
</organism>
<feature type="transmembrane region" description="Helical" evidence="6">
    <location>
        <begin position="162"/>
        <end position="184"/>
    </location>
</feature>
<dbReference type="Pfam" id="PF00892">
    <property type="entry name" value="EamA"/>
    <property type="match status" value="2"/>
</dbReference>
<evidence type="ECO:0000256" key="5">
    <source>
        <dbReference type="ARBA" id="ARBA00023136"/>
    </source>
</evidence>
<feature type="transmembrane region" description="Helical" evidence="6">
    <location>
        <begin position="23"/>
        <end position="43"/>
    </location>
</feature>